<dbReference type="Gene3D" id="2.40.100.10">
    <property type="entry name" value="Cyclophilin-like"/>
    <property type="match status" value="1"/>
</dbReference>
<dbReference type="AlphaFoldDB" id="A0A1C7ZCD4"/>
<keyword evidence="1" id="KW-0547">Nucleotide-binding</keyword>
<dbReference type="SUPFAM" id="SSF160467">
    <property type="entry name" value="PH0987 N-terminal domain-like"/>
    <property type="match status" value="1"/>
</dbReference>
<name>A0A1C7ZCD4_PSESX</name>
<dbReference type="GO" id="GO:0005524">
    <property type="term" value="F:ATP binding"/>
    <property type="evidence" value="ECO:0007669"/>
    <property type="project" value="UniProtKB-KW"/>
</dbReference>
<dbReference type="InterPro" id="IPR003833">
    <property type="entry name" value="CT_C_D"/>
</dbReference>
<dbReference type="InterPro" id="IPR029000">
    <property type="entry name" value="Cyclophilin-like_dom_sf"/>
</dbReference>
<protein>
    <submittedName>
        <fullName evidence="5">Allophanate hydrolase</fullName>
    </submittedName>
</protein>
<evidence type="ECO:0000313" key="5">
    <source>
        <dbReference type="EMBL" id="OCR26208.1"/>
    </source>
</evidence>
<dbReference type="InterPro" id="IPR010016">
    <property type="entry name" value="PxpB"/>
</dbReference>
<dbReference type="Gene3D" id="3.30.1360.40">
    <property type="match status" value="1"/>
</dbReference>
<reference evidence="5 6" key="1">
    <citation type="submission" date="2015-07" db="EMBL/GenBank/DDBJ databases">
        <title>Draft genome sequence of a diazotrophic, plant growth-promoting rhizobacterium of the Pseudomonas syringae complex.</title>
        <authorList>
            <person name="Patten C.L."/>
            <person name="Jeong H."/>
        </authorList>
    </citation>
    <scope>NUCLEOTIDE SEQUENCE [LARGE SCALE GENOMIC DNA]</scope>
    <source>
        <strain evidence="5 6">GR12-2</strain>
    </source>
</reference>
<dbReference type="NCBIfam" id="TIGR00370">
    <property type="entry name" value="5-oxoprolinase subunit PxpB"/>
    <property type="match status" value="1"/>
</dbReference>
<dbReference type="GO" id="GO:0016787">
    <property type="term" value="F:hydrolase activity"/>
    <property type="evidence" value="ECO:0007669"/>
    <property type="project" value="UniProtKB-KW"/>
</dbReference>
<evidence type="ECO:0000313" key="6">
    <source>
        <dbReference type="Proteomes" id="UP000093104"/>
    </source>
</evidence>
<sequence>MEEPEPSLRIAPIADHALYIDFGEVIDAAVNQRVTALAKRVGEARIDGVTGLIPTYRALTVAYDCTRIRQGRLIGHIERLLAEPDAAADPVRSWEVPVAYGGEHGVDLQWLSEHHQLDPDTVIRLHSAVGYRVYMIGFMPGFAYLGGLDARLHTSRRESPRLKTPAGSVSIGGMQTAVASVEAPSGWHLIGRTPARSFEPSREQPFLFSAGDEIRFTPISTEEFDALWAQPDYVPQWTWRT</sequence>
<dbReference type="Proteomes" id="UP000093104">
    <property type="component" value="Unassembled WGS sequence"/>
</dbReference>
<evidence type="ECO:0000259" key="4">
    <source>
        <dbReference type="SMART" id="SM00796"/>
    </source>
</evidence>
<feature type="domain" description="Carboxyltransferase" evidence="4">
    <location>
        <begin position="8"/>
        <end position="208"/>
    </location>
</feature>
<evidence type="ECO:0000256" key="2">
    <source>
        <dbReference type="ARBA" id="ARBA00022801"/>
    </source>
</evidence>
<keyword evidence="3" id="KW-0067">ATP-binding</keyword>
<dbReference type="SMART" id="SM00796">
    <property type="entry name" value="AHS1"/>
    <property type="match status" value="1"/>
</dbReference>
<dbReference type="EMBL" id="LGSI01000020">
    <property type="protein sequence ID" value="OCR26208.1"/>
    <property type="molecule type" value="Genomic_DNA"/>
</dbReference>
<organism evidence="5 6">
    <name type="scientific">Pseudomonas syringae</name>
    <dbReference type="NCBI Taxonomy" id="317"/>
    <lineage>
        <taxon>Bacteria</taxon>
        <taxon>Pseudomonadati</taxon>
        <taxon>Pseudomonadota</taxon>
        <taxon>Gammaproteobacteria</taxon>
        <taxon>Pseudomonadales</taxon>
        <taxon>Pseudomonadaceae</taxon>
        <taxon>Pseudomonas</taxon>
    </lineage>
</organism>
<proteinExistence type="predicted"/>
<dbReference type="PATRIC" id="fig|317.243.peg.4223"/>
<evidence type="ECO:0000256" key="3">
    <source>
        <dbReference type="ARBA" id="ARBA00022840"/>
    </source>
</evidence>
<comment type="caution">
    <text evidence="5">The sequence shown here is derived from an EMBL/GenBank/DDBJ whole genome shotgun (WGS) entry which is preliminary data.</text>
</comment>
<dbReference type="PANTHER" id="PTHR34698:SF2">
    <property type="entry name" value="5-OXOPROLINASE SUBUNIT B"/>
    <property type="match status" value="1"/>
</dbReference>
<dbReference type="PANTHER" id="PTHR34698">
    <property type="entry name" value="5-OXOPROLINASE SUBUNIT B"/>
    <property type="match status" value="1"/>
</dbReference>
<dbReference type="SUPFAM" id="SSF50891">
    <property type="entry name" value="Cyclophilin-like"/>
    <property type="match status" value="1"/>
</dbReference>
<gene>
    <name evidence="5" type="ORF">AFK24_05975</name>
</gene>
<accession>A0A1C7ZCD4</accession>
<evidence type="ECO:0000256" key="1">
    <source>
        <dbReference type="ARBA" id="ARBA00022741"/>
    </source>
</evidence>
<dbReference type="Pfam" id="PF02682">
    <property type="entry name" value="CT_C_D"/>
    <property type="match status" value="1"/>
</dbReference>
<keyword evidence="2 5" id="KW-0378">Hydrolase</keyword>